<evidence type="ECO:0000313" key="3">
    <source>
        <dbReference type="EMBL" id="PXA05325.1"/>
    </source>
</evidence>
<keyword evidence="4" id="KW-1185">Reference proteome</keyword>
<sequence>MKRKATYAILFVLVGLCSTVFIYVKLLNSDQSTEMEHFPNELEFPKNADEGRKGSTSLREEAVPNASVGNSGKRSEESKTSRVVARMPAGYQPDQLHLRRELEVNNKTVRSPKHAVDVVTGLTEASNAERFRAVSDLHGAELPEAEATRLLDYLADEHRYKGMSNAAMYVLINEIVAVFHDQPVLSDDYLEVSAQVINDKTQQENVRDYTLQGLSRGMVNASETQAKMIKNVFWDSLDETDTSLPGTALLALNRERRAGKLSAEDVAKLEKTVAEFIENPNLGERTRIPAIQVADDMEITGLSDSLARIAESKNTFSERIVIESIRSK</sequence>
<dbReference type="RefSeq" id="WP_110129406.1">
    <property type="nucleotide sequence ID" value="NZ_QHJQ01000001.1"/>
</dbReference>
<reference evidence="3 4" key="1">
    <citation type="submission" date="2018-05" db="EMBL/GenBank/DDBJ databases">
        <title>Coraliomargarita sinensis sp. nov., isolated from a marine solar saltern.</title>
        <authorList>
            <person name="Zhou L.Y."/>
        </authorList>
    </citation>
    <scope>NUCLEOTIDE SEQUENCE [LARGE SCALE GENOMIC DNA]</scope>
    <source>
        <strain evidence="3 4">WN38</strain>
    </source>
</reference>
<evidence type="ECO:0000256" key="2">
    <source>
        <dbReference type="SAM" id="Phobius"/>
    </source>
</evidence>
<dbReference type="InParanoid" id="A0A317ZI93"/>
<accession>A0A317ZI93</accession>
<feature type="compositionally biased region" description="Basic and acidic residues" evidence="1">
    <location>
        <begin position="38"/>
        <end position="62"/>
    </location>
</feature>
<keyword evidence="2" id="KW-0812">Transmembrane</keyword>
<feature type="transmembrane region" description="Helical" evidence="2">
    <location>
        <begin position="7"/>
        <end position="26"/>
    </location>
</feature>
<keyword evidence="2" id="KW-1133">Transmembrane helix</keyword>
<dbReference type="Proteomes" id="UP000247099">
    <property type="component" value="Unassembled WGS sequence"/>
</dbReference>
<evidence type="ECO:0000313" key="4">
    <source>
        <dbReference type="Proteomes" id="UP000247099"/>
    </source>
</evidence>
<evidence type="ECO:0000256" key="1">
    <source>
        <dbReference type="SAM" id="MobiDB-lite"/>
    </source>
</evidence>
<dbReference type="AlphaFoldDB" id="A0A317ZI93"/>
<comment type="caution">
    <text evidence="3">The sequence shown here is derived from an EMBL/GenBank/DDBJ whole genome shotgun (WGS) entry which is preliminary data.</text>
</comment>
<feature type="region of interest" description="Disordered" evidence="1">
    <location>
        <begin position="38"/>
        <end position="82"/>
    </location>
</feature>
<organism evidence="3 4">
    <name type="scientific">Coraliomargarita sinensis</name>
    <dbReference type="NCBI Taxonomy" id="2174842"/>
    <lineage>
        <taxon>Bacteria</taxon>
        <taxon>Pseudomonadati</taxon>
        <taxon>Verrucomicrobiota</taxon>
        <taxon>Opitutia</taxon>
        <taxon>Puniceicoccales</taxon>
        <taxon>Coraliomargaritaceae</taxon>
        <taxon>Coraliomargarita</taxon>
    </lineage>
</organism>
<keyword evidence="2" id="KW-0472">Membrane</keyword>
<name>A0A317ZI93_9BACT</name>
<protein>
    <submittedName>
        <fullName evidence="3">Uncharacterized protein</fullName>
    </submittedName>
</protein>
<dbReference type="EMBL" id="QHJQ01000001">
    <property type="protein sequence ID" value="PXA05325.1"/>
    <property type="molecule type" value="Genomic_DNA"/>
</dbReference>
<gene>
    <name evidence="3" type="ORF">DDZ13_00220</name>
</gene>
<proteinExistence type="predicted"/>